<keyword evidence="3 6" id="KW-0238">DNA-binding</keyword>
<evidence type="ECO:0000259" key="8">
    <source>
        <dbReference type="PROSITE" id="PS50110"/>
    </source>
</evidence>
<evidence type="ECO:0000256" key="1">
    <source>
        <dbReference type="ARBA" id="ARBA00022553"/>
    </source>
</evidence>
<dbReference type="InterPro" id="IPR011006">
    <property type="entry name" value="CheY-like_superfamily"/>
</dbReference>
<dbReference type="SUPFAM" id="SSF52172">
    <property type="entry name" value="CheY-like"/>
    <property type="match status" value="1"/>
</dbReference>
<dbReference type="SMART" id="SM00862">
    <property type="entry name" value="Trans_reg_C"/>
    <property type="match status" value="1"/>
</dbReference>
<evidence type="ECO:0000259" key="9">
    <source>
        <dbReference type="PROSITE" id="PS51755"/>
    </source>
</evidence>
<feature type="compositionally biased region" description="Low complexity" evidence="7">
    <location>
        <begin position="218"/>
        <end position="231"/>
    </location>
</feature>
<protein>
    <submittedName>
        <fullName evidence="10">Response regulator transcription factor</fullName>
    </submittedName>
</protein>
<keyword evidence="1 5" id="KW-0597">Phosphoprotein</keyword>
<name>A0ABX1C7G6_9ACTN</name>
<sequence>MQRHGYEASVAASGGAVLEMYHDYDLILLDADLPDLDGVSVCEIIRRTSDIPIIGFTAEAAEVDRVLLLESGCDDCVQRPYRARELVARIKAILRRTGTLRRAGARDGGADPDRLEFGTLVIVPSRREVELENVPLALTRKEFDLLHILAAEPDRIFGRQELMCEVWDYPEDNRITAQASRTIDTHVSSLRSKLGNSDWITTIRGVGFRFGVSAPEPAEAGSGADGARAAGGSAGGGPVPLRPRLVRLRSG</sequence>
<keyword evidence="4" id="KW-0804">Transcription</keyword>
<dbReference type="InterPro" id="IPR001789">
    <property type="entry name" value="Sig_transdc_resp-reg_receiver"/>
</dbReference>
<evidence type="ECO:0000256" key="5">
    <source>
        <dbReference type="PROSITE-ProRule" id="PRU00169"/>
    </source>
</evidence>
<dbReference type="PANTHER" id="PTHR48111">
    <property type="entry name" value="REGULATOR OF RPOS"/>
    <property type="match status" value="1"/>
</dbReference>
<comment type="caution">
    <text evidence="10">The sequence shown here is derived from an EMBL/GenBank/DDBJ whole genome shotgun (WGS) entry which is preliminary data.</text>
</comment>
<dbReference type="PANTHER" id="PTHR48111:SF4">
    <property type="entry name" value="DNA-BINDING DUAL TRANSCRIPTIONAL REGULATOR OMPR"/>
    <property type="match status" value="1"/>
</dbReference>
<accession>A0ABX1C7G6</accession>
<feature type="domain" description="Response regulatory" evidence="8">
    <location>
        <begin position="1"/>
        <end position="94"/>
    </location>
</feature>
<dbReference type="Gene3D" id="3.40.50.2300">
    <property type="match status" value="1"/>
</dbReference>
<proteinExistence type="predicted"/>
<dbReference type="InterPro" id="IPR039420">
    <property type="entry name" value="WalR-like"/>
</dbReference>
<feature type="DNA-binding region" description="OmpR/PhoB-type" evidence="6">
    <location>
        <begin position="112"/>
        <end position="212"/>
    </location>
</feature>
<keyword evidence="2" id="KW-0805">Transcription regulation</keyword>
<reference evidence="10 11" key="1">
    <citation type="submission" date="2020-03" db="EMBL/GenBank/DDBJ databases">
        <title>WGS of actinomycetes isolated from Thailand.</title>
        <authorList>
            <person name="Thawai C."/>
        </authorList>
    </citation>
    <scope>NUCLEOTIDE SEQUENCE [LARGE SCALE GENOMIC DNA]</scope>
    <source>
        <strain evidence="10 11">PLAI 1-29</strain>
    </source>
</reference>
<dbReference type="CDD" id="cd00383">
    <property type="entry name" value="trans_reg_C"/>
    <property type="match status" value="1"/>
</dbReference>
<dbReference type="Gene3D" id="1.10.10.10">
    <property type="entry name" value="Winged helix-like DNA-binding domain superfamily/Winged helix DNA-binding domain"/>
    <property type="match status" value="1"/>
</dbReference>
<feature type="modified residue" description="4-aspartylphosphate" evidence="5">
    <location>
        <position position="30"/>
    </location>
</feature>
<dbReference type="Proteomes" id="UP000695264">
    <property type="component" value="Unassembled WGS sequence"/>
</dbReference>
<feature type="domain" description="OmpR/PhoB-type" evidence="9">
    <location>
        <begin position="112"/>
        <end position="212"/>
    </location>
</feature>
<dbReference type="SMART" id="SM00448">
    <property type="entry name" value="REC"/>
    <property type="match status" value="1"/>
</dbReference>
<dbReference type="Pfam" id="PF00486">
    <property type="entry name" value="Trans_reg_C"/>
    <property type="match status" value="1"/>
</dbReference>
<evidence type="ECO:0000256" key="2">
    <source>
        <dbReference type="ARBA" id="ARBA00023015"/>
    </source>
</evidence>
<evidence type="ECO:0000256" key="3">
    <source>
        <dbReference type="ARBA" id="ARBA00023125"/>
    </source>
</evidence>
<evidence type="ECO:0000256" key="6">
    <source>
        <dbReference type="PROSITE-ProRule" id="PRU01091"/>
    </source>
</evidence>
<dbReference type="Gene3D" id="6.10.250.690">
    <property type="match status" value="1"/>
</dbReference>
<evidence type="ECO:0000313" key="11">
    <source>
        <dbReference type="Proteomes" id="UP000695264"/>
    </source>
</evidence>
<dbReference type="InterPro" id="IPR036388">
    <property type="entry name" value="WH-like_DNA-bd_sf"/>
</dbReference>
<dbReference type="PROSITE" id="PS51755">
    <property type="entry name" value="OMPR_PHOB"/>
    <property type="match status" value="1"/>
</dbReference>
<evidence type="ECO:0000256" key="4">
    <source>
        <dbReference type="ARBA" id="ARBA00023163"/>
    </source>
</evidence>
<dbReference type="Pfam" id="PF00072">
    <property type="entry name" value="Response_reg"/>
    <property type="match status" value="1"/>
</dbReference>
<organism evidence="10 11">
    <name type="scientific">Streptomyces zingiberis</name>
    <dbReference type="NCBI Taxonomy" id="2053010"/>
    <lineage>
        <taxon>Bacteria</taxon>
        <taxon>Bacillati</taxon>
        <taxon>Actinomycetota</taxon>
        <taxon>Actinomycetes</taxon>
        <taxon>Kitasatosporales</taxon>
        <taxon>Streptomycetaceae</taxon>
        <taxon>Streptomyces</taxon>
    </lineage>
</organism>
<evidence type="ECO:0000256" key="7">
    <source>
        <dbReference type="SAM" id="MobiDB-lite"/>
    </source>
</evidence>
<dbReference type="EMBL" id="JAATEN010000031">
    <property type="protein sequence ID" value="NJQ03802.1"/>
    <property type="molecule type" value="Genomic_DNA"/>
</dbReference>
<dbReference type="PROSITE" id="PS50110">
    <property type="entry name" value="RESPONSE_REGULATORY"/>
    <property type="match status" value="1"/>
</dbReference>
<evidence type="ECO:0000313" key="10">
    <source>
        <dbReference type="EMBL" id="NJQ03802.1"/>
    </source>
</evidence>
<gene>
    <name evidence="10" type="ORF">HCK00_25620</name>
</gene>
<keyword evidence="11" id="KW-1185">Reference proteome</keyword>
<dbReference type="InterPro" id="IPR001867">
    <property type="entry name" value="OmpR/PhoB-type_DNA-bd"/>
</dbReference>
<feature type="region of interest" description="Disordered" evidence="7">
    <location>
        <begin position="217"/>
        <end position="243"/>
    </location>
</feature>